<dbReference type="PANTHER" id="PTHR45620:SF6">
    <property type="entry name" value="GROWTH HORMONE-RELEASING HORMONE-LIKE PEPTIDE RECEPTOR"/>
    <property type="match status" value="1"/>
</dbReference>
<keyword evidence="20" id="KW-1185">Reference proteome</keyword>
<keyword evidence="10" id="KW-0675">Receptor</keyword>
<dbReference type="InterPro" id="IPR017983">
    <property type="entry name" value="GPCR_2_secretin-like_CS"/>
</dbReference>
<evidence type="ECO:0000256" key="8">
    <source>
        <dbReference type="ARBA" id="ARBA00023136"/>
    </source>
</evidence>
<feature type="transmembrane region" description="Helical" evidence="16">
    <location>
        <begin position="206"/>
        <end position="228"/>
    </location>
</feature>
<dbReference type="InterPro" id="IPR036445">
    <property type="entry name" value="GPCR_2_extracell_dom_sf"/>
</dbReference>
<evidence type="ECO:0000256" key="12">
    <source>
        <dbReference type="ARBA" id="ARBA00023224"/>
    </source>
</evidence>
<dbReference type="PROSITE" id="PS50261">
    <property type="entry name" value="G_PROTEIN_RECEP_F2_4"/>
    <property type="match status" value="1"/>
</dbReference>
<feature type="domain" description="G-protein coupled receptors family 2 profile 2" evidence="18">
    <location>
        <begin position="169"/>
        <end position="421"/>
    </location>
</feature>
<dbReference type="GO" id="GO:0007188">
    <property type="term" value="P:adenylate cyclase-modulating G protein-coupled receptor signaling pathway"/>
    <property type="evidence" value="ECO:0007669"/>
    <property type="project" value="TreeGrafter"/>
</dbReference>
<keyword evidence="4 16" id="KW-0812">Transmembrane</keyword>
<evidence type="ECO:0000259" key="18">
    <source>
        <dbReference type="PROSITE" id="PS50261"/>
    </source>
</evidence>
<name>A0A8C3SDA1_CHESE</name>
<feature type="transmembrane region" description="Helical" evidence="16">
    <location>
        <begin position="322"/>
        <end position="348"/>
    </location>
</feature>
<dbReference type="InterPro" id="IPR050332">
    <property type="entry name" value="GPCR_2"/>
</dbReference>
<dbReference type="PRINTS" id="PR00249">
    <property type="entry name" value="GPCRSECRETIN"/>
</dbReference>
<feature type="transmembrane region" description="Helical" evidence="16">
    <location>
        <begin position="170"/>
        <end position="194"/>
    </location>
</feature>
<dbReference type="FunFam" id="4.10.1240.10:FF:000014">
    <property type="entry name" value="Growth hormone-releasing hormone receptor 2"/>
    <property type="match status" value="1"/>
</dbReference>
<evidence type="ECO:0000256" key="6">
    <source>
        <dbReference type="ARBA" id="ARBA00022989"/>
    </source>
</evidence>
<dbReference type="FunFam" id="1.20.1070.10:FF:000032">
    <property type="entry name" value="Vasoactive intestinal polypeptide receptor 1"/>
    <property type="match status" value="1"/>
</dbReference>
<dbReference type="SUPFAM" id="SSF81321">
    <property type="entry name" value="Family A G protein-coupled receptor-like"/>
    <property type="match status" value="1"/>
</dbReference>
<dbReference type="PROSITE" id="PS50227">
    <property type="entry name" value="G_PROTEIN_RECEP_F2_3"/>
    <property type="match status" value="1"/>
</dbReference>
<feature type="transmembrane region" description="Helical" evidence="16">
    <location>
        <begin position="281"/>
        <end position="302"/>
    </location>
</feature>
<evidence type="ECO:0000256" key="10">
    <source>
        <dbReference type="ARBA" id="ARBA00023170"/>
    </source>
</evidence>
<keyword evidence="5" id="KW-0732">Signal</keyword>
<evidence type="ECO:0000256" key="5">
    <source>
        <dbReference type="ARBA" id="ARBA00022729"/>
    </source>
</evidence>
<evidence type="ECO:0000256" key="13">
    <source>
        <dbReference type="ARBA" id="ARBA00055347"/>
    </source>
</evidence>
<dbReference type="Proteomes" id="UP000694403">
    <property type="component" value="Unplaced"/>
</dbReference>
<dbReference type="AlphaFoldDB" id="A0A8C3SDA1"/>
<dbReference type="SUPFAM" id="SSF111418">
    <property type="entry name" value="Hormone receptor domain"/>
    <property type="match status" value="1"/>
</dbReference>
<dbReference type="InterPro" id="IPR017981">
    <property type="entry name" value="GPCR_2-like_7TM"/>
</dbReference>
<evidence type="ECO:0000256" key="2">
    <source>
        <dbReference type="ARBA" id="ARBA00005314"/>
    </source>
</evidence>
<sequence>MSRFYRDSPDFGVFFLYRILLPSTPVPIFHLCCLGTLASQRNLLNHPHHFYLSLAQVASIHPECKIVQQVVKDQALCLEKNEATLPNLKGCPGDWDGLSCWPKATFGEVVKVACPGFLEEITNVHGFLQRNCTQEAYWSEPYPPYAVACGFDEGSSKGPEDQKSYYSAFWHVYTAGYATSLTSLITALVIFAIFRKFHCTRNYIHMHLFVSFILRATAVFIKDAVLFADENMDHCLMSTVACKVAVAFFQFSILANFFWLLVEGMYLQTLLLLTFVSDKQYVWWFILVGWGTPSAVMSAWILTRVYRQNTGCWDDDDENTAVLWIIKGPILLSVLINFIIFVNVIRILVQKLQSPEVSGSHSSHFVRLAKSTLLLIPLFGVHYIVFAFCPESTGVEARLYIELGLGSFQGFVVALLYCFLNGEVQAELKKRLRKWQYQEYLNFTRKPRNMSRDNSPLNYVTQLSLLEKISPKRKTSIYRNGTSSV</sequence>
<dbReference type="GO" id="GO:0040008">
    <property type="term" value="P:regulation of growth"/>
    <property type="evidence" value="ECO:0007669"/>
    <property type="project" value="UniProtKB-ARBA"/>
</dbReference>
<organism evidence="19 20">
    <name type="scientific">Chelydra serpentina</name>
    <name type="common">Snapping turtle</name>
    <name type="synonym">Testudo serpentina</name>
    <dbReference type="NCBI Taxonomy" id="8475"/>
    <lineage>
        <taxon>Eukaryota</taxon>
        <taxon>Metazoa</taxon>
        <taxon>Chordata</taxon>
        <taxon>Craniata</taxon>
        <taxon>Vertebrata</taxon>
        <taxon>Euteleostomi</taxon>
        <taxon>Archelosauria</taxon>
        <taxon>Testudinata</taxon>
        <taxon>Testudines</taxon>
        <taxon>Cryptodira</taxon>
        <taxon>Durocryptodira</taxon>
        <taxon>Americhelydia</taxon>
        <taxon>Chelydroidea</taxon>
        <taxon>Chelydridae</taxon>
        <taxon>Chelydra</taxon>
    </lineage>
</organism>
<feature type="domain" description="G-protein coupled receptors family 2 profile 1" evidence="17">
    <location>
        <begin position="76"/>
        <end position="153"/>
    </location>
</feature>
<dbReference type="Gene3D" id="4.10.1240.10">
    <property type="entry name" value="GPCR, family 2, extracellular hormone receptor domain"/>
    <property type="match status" value="1"/>
</dbReference>
<evidence type="ECO:0000256" key="11">
    <source>
        <dbReference type="ARBA" id="ARBA00023180"/>
    </source>
</evidence>
<accession>A0A8C3SDA1</accession>
<dbReference type="InterPro" id="IPR001879">
    <property type="entry name" value="GPCR_2_extracellular_dom"/>
</dbReference>
<dbReference type="GO" id="GO:0005886">
    <property type="term" value="C:plasma membrane"/>
    <property type="evidence" value="ECO:0007669"/>
    <property type="project" value="UniProtKB-SubCell"/>
</dbReference>
<evidence type="ECO:0000256" key="14">
    <source>
        <dbReference type="ARBA" id="ARBA00071070"/>
    </source>
</evidence>
<dbReference type="GO" id="GO:0004999">
    <property type="term" value="F:vasoactive intestinal polypeptide receptor activity"/>
    <property type="evidence" value="ECO:0007669"/>
    <property type="project" value="InterPro"/>
</dbReference>
<dbReference type="GO" id="GO:0016520">
    <property type="term" value="F:growth hormone-releasing hormone receptor activity"/>
    <property type="evidence" value="ECO:0007669"/>
    <property type="project" value="UniProtKB-ARBA"/>
</dbReference>
<keyword evidence="9" id="KW-1015">Disulfide bond</keyword>
<dbReference type="InterPro" id="IPR001771">
    <property type="entry name" value="GPCR_2_VIP_rcpt_1"/>
</dbReference>
<evidence type="ECO:0000259" key="17">
    <source>
        <dbReference type="PROSITE" id="PS50227"/>
    </source>
</evidence>
<evidence type="ECO:0000256" key="16">
    <source>
        <dbReference type="SAM" id="Phobius"/>
    </source>
</evidence>
<dbReference type="GO" id="GO:0008528">
    <property type="term" value="F:G protein-coupled peptide receptor activity"/>
    <property type="evidence" value="ECO:0007669"/>
    <property type="project" value="TreeGrafter"/>
</dbReference>
<protein>
    <recommendedName>
        <fullName evidence="14">Growth hormone-releasing hormone receptor</fullName>
    </recommendedName>
    <alternativeName>
        <fullName evidence="15">Growth hormone-releasing factor receptor</fullName>
    </alternativeName>
</protein>
<dbReference type="PROSITE" id="PS00650">
    <property type="entry name" value="G_PROTEIN_RECEP_F2_2"/>
    <property type="match status" value="1"/>
</dbReference>
<dbReference type="GO" id="GO:0017046">
    <property type="term" value="F:peptide hormone binding"/>
    <property type="evidence" value="ECO:0007669"/>
    <property type="project" value="TreeGrafter"/>
</dbReference>
<dbReference type="PRINTS" id="PR01154">
    <property type="entry name" value="VIP1RECEPTOR"/>
</dbReference>
<proteinExistence type="inferred from homology"/>
<dbReference type="CDD" id="cd15271">
    <property type="entry name" value="7tmB1_GHRHR2"/>
    <property type="match status" value="1"/>
</dbReference>
<dbReference type="SMART" id="SM00008">
    <property type="entry name" value="HormR"/>
    <property type="match status" value="1"/>
</dbReference>
<keyword evidence="3" id="KW-1003">Cell membrane</keyword>
<keyword evidence="8 16" id="KW-0472">Membrane</keyword>
<evidence type="ECO:0000256" key="1">
    <source>
        <dbReference type="ARBA" id="ARBA00004651"/>
    </source>
</evidence>
<keyword evidence="11" id="KW-0325">Glycoprotein</keyword>
<feature type="transmembrane region" description="Helical" evidence="16">
    <location>
        <begin position="368"/>
        <end position="388"/>
    </location>
</feature>
<keyword evidence="7" id="KW-0297">G-protein coupled receptor</keyword>
<dbReference type="Gene3D" id="1.20.1070.10">
    <property type="entry name" value="Rhodopsin 7-helix transmembrane proteins"/>
    <property type="match status" value="1"/>
</dbReference>
<evidence type="ECO:0000256" key="3">
    <source>
        <dbReference type="ARBA" id="ARBA00022475"/>
    </source>
</evidence>
<feature type="transmembrane region" description="Helical" evidence="16">
    <location>
        <begin position="248"/>
        <end position="274"/>
    </location>
</feature>
<dbReference type="Pfam" id="PF02793">
    <property type="entry name" value="HRM"/>
    <property type="match status" value="1"/>
</dbReference>
<reference evidence="19" key="2">
    <citation type="submission" date="2025-09" db="UniProtKB">
        <authorList>
            <consortium name="Ensembl"/>
        </authorList>
    </citation>
    <scope>IDENTIFICATION</scope>
</reference>
<dbReference type="InterPro" id="IPR000832">
    <property type="entry name" value="GPCR_2_secretin-like"/>
</dbReference>
<keyword evidence="6 16" id="KW-1133">Transmembrane helix</keyword>
<comment type="function">
    <text evidence="13">Receptor for GRF, coupled to G proteins which activate adenylyl cyclase. Stimulates somatotroph cell growth, growth hormone gene transcription and growth hormone secretion.</text>
</comment>
<dbReference type="Ensembl" id="ENSCSRT00000012418.1">
    <property type="protein sequence ID" value="ENSCSRP00000011951.1"/>
    <property type="gene ID" value="ENSCSRG00000008851.1"/>
</dbReference>
<reference evidence="19" key="1">
    <citation type="submission" date="2025-08" db="UniProtKB">
        <authorList>
            <consortium name="Ensembl"/>
        </authorList>
    </citation>
    <scope>IDENTIFICATION</scope>
</reference>
<evidence type="ECO:0000313" key="19">
    <source>
        <dbReference type="Ensembl" id="ENSCSRP00000011951.1"/>
    </source>
</evidence>
<dbReference type="Pfam" id="PF00002">
    <property type="entry name" value="7tm_2"/>
    <property type="match status" value="1"/>
</dbReference>
<evidence type="ECO:0000256" key="9">
    <source>
        <dbReference type="ARBA" id="ARBA00023157"/>
    </source>
</evidence>
<dbReference type="PANTHER" id="PTHR45620">
    <property type="entry name" value="PDF RECEPTOR-LIKE PROTEIN-RELATED"/>
    <property type="match status" value="1"/>
</dbReference>
<comment type="similarity">
    <text evidence="2">Belongs to the G-protein coupled receptor 2 family.</text>
</comment>
<dbReference type="GO" id="GO:0007166">
    <property type="term" value="P:cell surface receptor signaling pathway"/>
    <property type="evidence" value="ECO:0007669"/>
    <property type="project" value="InterPro"/>
</dbReference>
<evidence type="ECO:0000256" key="4">
    <source>
        <dbReference type="ARBA" id="ARBA00022692"/>
    </source>
</evidence>
<dbReference type="GO" id="GO:0051240">
    <property type="term" value="P:positive regulation of multicellular organismal process"/>
    <property type="evidence" value="ECO:0007669"/>
    <property type="project" value="UniProtKB-ARBA"/>
</dbReference>
<dbReference type="PROSITE" id="PS00649">
    <property type="entry name" value="G_PROTEIN_RECEP_F2_1"/>
    <property type="match status" value="1"/>
</dbReference>
<comment type="subcellular location">
    <subcellularLocation>
        <location evidence="1">Cell membrane</location>
        <topology evidence="1">Multi-pass membrane protein</topology>
    </subcellularLocation>
</comment>
<evidence type="ECO:0000256" key="7">
    <source>
        <dbReference type="ARBA" id="ARBA00023040"/>
    </source>
</evidence>
<evidence type="ECO:0000256" key="15">
    <source>
        <dbReference type="ARBA" id="ARBA00079039"/>
    </source>
</evidence>
<evidence type="ECO:0000313" key="20">
    <source>
        <dbReference type="Proteomes" id="UP000694403"/>
    </source>
</evidence>
<keyword evidence="12" id="KW-0807">Transducer</keyword>
<feature type="transmembrane region" description="Helical" evidence="16">
    <location>
        <begin position="400"/>
        <end position="420"/>
    </location>
</feature>